<dbReference type="Pfam" id="PF00005">
    <property type="entry name" value="ABC_tran"/>
    <property type="match status" value="1"/>
</dbReference>
<proteinExistence type="predicted"/>
<evidence type="ECO:0000313" key="8">
    <source>
        <dbReference type="EMBL" id="QCI79435.1"/>
    </source>
</evidence>
<dbReference type="InterPro" id="IPR003439">
    <property type="entry name" value="ABC_transporter-like_ATP-bd"/>
</dbReference>
<gene>
    <name evidence="8" type="primary">ccmA</name>
    <name evidence="8" type="ORF">E6W36_07380</name>
</gene>
<evidence type="ECO:0000256" key="5">
    <source>
        <dbReference type="ARBA" id="ARBA00022967"/>
    </source>
</evidence>
<keyword evidence="5" id="KW-1278">Translocase</keyword>
<dbReference type="Gene3D" id="3.40.50.300">
    <property type="entry name" value="P-loop containing nucleotide triphosphate hydrolases"/>
    <property type="match status" value="1"/>
</dbReference>
<evidence type="ECO:0000256" key="1">
    <source>
        <dbReference type="ARBA" id="ARBA00022448"/>
    </source>
</evidence>
<dbReference type="Proteomes" id="UP000298714">
    <property type="component" value="Chromosome"/>
</dbReference>
<dbReference type="KEGG" id="hgn:E6W36_07380"/>
<evidence type="ECO:0000256" key="3">
    <source>
        <dbReference type="ARBA" id="ARBA00022748"/>
    </source>
</evidence>
<feature type="domain" description="ABC transporter" evidence="7">
    <location>
        <begin position="8"/>
        <end position="192"/>
    </location>
</feature>
<dbReference type="InterPro" id="IPR005895">
    <property type="entry name" value="ABC_transptr_haem_export_CcmA"/>
</dbReference>
<name>A0A4D7C6M2_9SPHN</name>
<evidence type="ECO:0000313" key="9">
    <source>
        <dbReference type="Proteomes" id="UP000298714"/>
    </source>
</evidence>
<evidence type="ECO:0000259" key="7">
    <source>
        <dbReference type="PROSITE" id="PS50893"/>
    </source>
</evidence>
<dbReference type="PANTHER" id="PTHR43499">
    <property type="entry name" value="ABC TRANSPORTER I FAMILY MEMBER 1"/>
    <property type="match status" value="1"/>
</dbReference>
<reference evidence="9" key="1">
    <citation type="submission" date="2019-04" db="EMBL/GenBank/DDBJ databases">
        <title>Complete genome sequence of Sphingomonas sp. W1-2-3.</title>
        <authorList>
            <person name="Im W.T."/>
        </authorList>
    </citation>
    <scope>NUCLEOTIDE SEQUENCE [LARGE SCALE GENOMIC DNA]</scope>
    <source>
        <strain evidence="9">W1-2-3</strain>
    </source>
</reference>
<keyword evidence="6" id="KW-0472">Membrane</keyword>
<dbReference type="AlphaFoldDB" id="A0A4D7C6M2"/>
<organism evidence="8 9">
    <name type="scientific">Hankyongella ginsenosidimutans</name>
    <dbReference type="NCBI Taxonomy" id="1763828"/>
    <lineage>
        <taxon>Bacteria</taxon>
        <taxon>Pseudomonadati</taxon>
        <taxon>Pseudomonadota</taxon>
        <taxon>Alphaproteobacteria</taxon>
        <taxon>Sphingomonadales</taxon>
        <taxon>Sphingomonadaceae</taxon>
        <taxon>Hankyongella</taxon>
    </lineage>
</organism>
<protein>
    <submittedName>
        <fullName evidence="8">Heme ABC exporter ATP-binding protein CcmA</fullName>
    </submittedName>
</protein>
<keyword evidence="4 8" id="KW-0067">ATP-binding</keyword>
<dbReference type="InterPro" id="IPR027417">
    <property type="entry name" value="P-loop_NTPase"/>
</dbReference>
<dbReference type="GO" id="GO:0005524">
    <property type="term" value="F:ATP binding"/>
    <property type="evidence" value="ECO:0007669"/>
    <property type="project" value="UniProtKB-KW"/>
</dbReference>
<dbReference type="InterPro" id="IPR003593">
    <property type="entry name" value="AAA+_ATPase"/>
</dbReference>
<keyword evidence="9" id="KW-1185">Reference proteome</keyword>
<dbReference type="GO" id="GO:0016887">
    <property type="term" value="F:ATP hydrolysis activity"/>
    <property type="evidence" value="ECO:0007669"/>
    <property type="project" value="InterPro"/>
</dbReference>
<evidence type="ECO:0000256" key="6">
    <source>
        <dbReference type="ARBA" id="ARBA00023136"/>
    </source>
</evidence>
<keyword evidence="3" id="KW-0201">Cytochrome c-type biogenesis</keyword>
<dbReference type="RefSeq" id="WP_222874272.1">
    <property type="nucleotide sequence ID" value="NZ_CP039704.1"/>
</dbReference>
<keyword evidence="1" id="KW-0813">Transport</keyword>
<accession>A0A4D7C6M2</accession>
<keyword evidence="2" id="KW-0547">Nucleotide-binding</keyword>
<dbReference type="SUPFAM" id="SSF52540">
    <property type="entry name" value="P-loop containing nucleoside triphosphate hydrolases"/>
    <property type="match status" value="1"/>
</dbReference>
<dbReference type="NCBIfam" id="TIGR01189">
    <property type="entry name" value="ccmA"/>
    <property type="match status" value="1"/>
</dbReference>
<sequence>MATDASLLEVEALGCRRGGVWLFAGVQFAVAAGDLLEISGPNGVGKSSLLRILAGIAPPSQGQVRAHVRTAYSGHEPALKPRRSVHAELDYWAGLYASGRAVTDALQRFGLDDLAFLECRLLSNGQRRRVALARCWLADARLWLLDEPLVGLDTAGRDALMAAVMAHLAAGGAAVVVSHQPLDAPHRRLVLAA</sequence>
<dbReference type="EMBL" id="CP039704">
    <property type="protein sequence ID" value="QCI79435.1"/>
    <property type="molecule type" value="Genomic_DNA"/>
</dbReference>
<dbReference type="GO" id="GO:0017004">
    <property type="term" value="P:cytochrome complex assembly"/>
    <property type="evidence" value="ECO:0007669"/>
    <property type="project" value="UniProtKB-KW"/>
</dbReference>
<evidence type="ECO:0000256" key="4">
    <source>
        <dbReference type="ARBA" id="ARBA00022840"/>
    </source>
</evidence>
<dbReference type="PANTHER" id="PTHR43499:SF1">
    <property type="entry name" value="ABC TRANSPORTER I FAMILY MEMBER 1"/>
    <property type="match status" value="1"/>
</dbReference>
<dbReference type="GO" id="GO:0022857">
    <property type="term" value="F:transmembrane transporter activity"/>
    <property type="evidence" value="ECO:0007669"/>
    <property type="project" value="InterPro"/>
</dbReference>
<dbReference type="SMART" id="SM00382">
    <property type="entry name" value="AAA"/>
    <property type="match status" value="1"/>
</dbReference>
<dbReference type="PROSITE" id="PS50893">
    <property type="entry name" value="ABC_TRANSPORTER_2"/>
    <property type="match status" value="1"/>
</dbReference>
<evidence type="ECO:0000256" key="2">
    <source>
        <dbReference type="ARBA" id="ARBA00022741"/>
    </source>
</evidence>